<keyword evidence="1" id="KW-0677">Repeat</keyword>
<evidence type="ECO:0000313" key="3">
    <source>
        <dbReference type="EMBL" id="ORY25973.1"/>
    </source>
</evidence>
<sequence>MSMAKILNISQEDLANKLEDLNVNSEDVKNEWGDAGKKTGLLIWRIEKFKVVPWPKEDYGKFFSGDSYIVLNTYKQNMSNHMYHDIHFWLGAETTKDESGTAAYKTVELDNYLGTDPVEHREVQGYESKLFLSYFKKFIIMEGGIDSGFNIVKPAEYKPQLFHIKSIGRTLTCTSVPVTTDSLNTGDVFVLDQGLNIYQWNGCKASGIEKYKAMEFTSALKNERKGQPKVVVFDQDDSDATPFWNCLGGKTKVKDDPYEEHRQINDKPGEKVLIRLSDASGKMEFKEEARNKISLSMLDSDDVFVVDVQCEIFIWIGHGSTVAEKTNSFKYAMDYIKETGKPPNIPITRVVEGNEKERFISFFS</sequence>
<dbReference type="PANTHER" id="PTHR11977:SF130">
    <property type="entry name" value="SEVERIN"/>
    <property type="match status" value="1"/>
</dbReference>
<reference evidence="3 4" key="1">
    <citation type="submission" date="2016-08" db="EMBL/GenBank/DDBJ databases">
        <title>A Parts List for Fungal Cellulosomes Revealed by Comparative Genomics.</title>
        <authorList>
            <consortium name="DOE Joint Genome Institute"/>
            <person name="Haitjema C.H."/>
            <person name="Gilmore S.P."/>
            <person name="Henske J.K."/>
            <person name="Solomon K.V."/>
            <person name="De Groot R."/>
            <person name="Kuo A."/>
            <person name="Mondo S.J."/>
            <person name="Salamov A.A."/>
            <person name="Labutti K."/>
            <person name="Zhao Z."/>
            <person name="Chiniquy J."/>
            <person name="Barry K."/>
            <person name="Brewer H.M."/>
            <person name="Purvine S.O."/>
            <person name="Wright A.T."/>
            <person name="Boxma B."/>
            <person name="Van Alen T."/>
            <person name="Hackstein J.H."/>
            <person name="Baker S.E."/>
            <person name="Grigoriev I.V."/>
            <person name="O'Malley M.A."/>
        </authorList>
    </citation>
    <scope>NUCLEOTIDE SEQUENCE [LARGE SCALE GENOMIC DNA]</scope>
    <source>
        <strain evidence="3 4">G1</strain>
    </source>
</reference>
<dbReference type="AlphaFoldDB" id="A0A1Y2ATS6"/>
<dbReference type="GO" id="GO:0015629">
    <property type="term" value="C:actin cytoskeleton"/>
    <property type="evidence" value="ECO:0007669"/>
    <property type="project" value="TreeGrafter"/>
</dbReference>
<organism evidence="3 4">
    <name type="scientific">Neocallimastix californiae</name>
    <dbReference type="NCBI Taxonomy" id="1754190"/>
    <lineage>
        <taxon>Eukaryota</taxon>
        <taxon>Fungi</taxon>
        <taxon>Fungi incertae sedis</taxon>
        <taxon>Chytridiomycota</taxon>
        <taxon>Chytridiomycota incertae sedis</taxon>
        <taxon>Neocallimastigomycetes</taxon>
        <taxon>Neocallimastigales</taxon>
        <taxon>Neocallimastigaceae</taxon>
        <taxon>Neocallimastix</taxon>
    </lineage>
</organism>
<evidence type="ECO:0000259" key="2">
    <source>
        <dbReference type="Pfam" id="PF00626"/>
    </source>
</evidence>
<dbReference type="PRINTS" id="PR00597">
    <property type="entry name" value="GELSOLIN"/>
</dbReference>
<dbReference type="InterPro" id="IPR029006">
    <property type="entry name" value="ADF-H/Gelsolin-like_dom_sf"/>
</dbReference>
<evidence type="ECO:0000256" key="1">
    <source>
        <dbReference type="ARBA" id="ARBA00022737"/>
    </source>
</evidence>
<dbReference type="EMBL" id="MCOG01000206">
    <property type="protein sequence ID" value="ORY25973.1"/>
    <property type="molecule type" value="Genomic_DNA"/>
</dbReference>
<dbReference type="GO" id="GO:0008154">
    <property type="term" value="P:actin polymerization or depolymerization"/>
    <property type="evidence" value="ECO:0007669"/>
    <property type="project" value="TreeGrafter"/>
</dbReference>
<accession>A0A1Y2ATS6</accession>
<dbReference type="SUPFAM" id="SSF55753">
    <property type="entry name" value="Actin depolymerizing proteins"/>
    <property type="match status" value="3"/>
</dbReference>
<name>A0A1Y2ATS6_9FUNG</name>
<keyword evidence="4" id="KW-1185">Reference proteome</keyword>
<feature type="domain" description="Gelsolin-like" evidence="2">
    <location>
        <begin position="285"/>
        <end position="360"/>
    </location>
</feature>
<dbReference type="FunFam" id="3.40.20.10:FF:000002">
    <property type="entry name" value="Gelsolin"/>
    <property type="match status" value="1"/>
</dbReference>
<dbReference type="CDD" id="cd11290">
    <property type="entry name" value="gelsolin_S1_like"/>
    <property type="match status" value="1"/>
</dbReference>
<protein>
    <submittedName>
        <fullName evidence="3">Actin depolymerizing protein</fullName>
    </submittedName>
</protein>
<dbReference type="PANTHER" id="PTHR11977">
    <property type="entry name" value="VILLIN"/>
    <property type="match status" value="1"/>
</dbReference>
<dbReference type="GO" id="GO:0051015">
    <property type="term" value="F:actin filament binding"/>
    <property type="evidence" value="ECO:0007669"/>
    <property type="project" value="InterPro"/>
</dbReference>
<proteinExistence type="predicted"/>
<dbReference type="GO" id="GO:0005737">
    <property type="term" value="C:cytoplasm"/>
    <property type="evidence" value="ECO:0007669"/>
    <property type="project" value="TreeGrafter"/>
</dbReference>
<evidence type="ECO:0000313" key="4">
    <source>
        <dbReference type="Proteomes" id="UP000193920"/>
    </source>
</evidence>
<dbReference type="InterPro" id="IPR007122">
    <property type="entry name" value="Villin/Gelsolin"/>
</dbReference>
<comment type="caution">
    <text evidence="3">The sequence shown here is derived from an EMBL/GenBank/DDBJ whole genome shotgun (WGS) entry which is preliminary data.</text>
</comment>
<gene>
    <name evidence="3" type="ORF">LY90DRAFT_706186</name>
</gene>
<dbReference type="Proteomes" id="UP000193920">
    <property type="component" value="Unassembled WGS sequence"/>
</dbReference>
<dbReference type="Gene3D" id="3.40.20.10">
    <property type="entry name" value="Severin"/>
    <property type="match status" value="3"/>
</dbReference>
<feature type="domain" description="Gelsolin-like" evidence="2">
    <location>
        <begin position="49"/>
        <end position="132"/>
    </location>
</feature>
<dbReference type="SMART" id="SM00262">
    <property type="entry name" value="GEL"/>
    <property type="match status" value="3"/>
</dbReference>
<feature type="domain" description="Gelsolin-like" evidence="2">
    <location>
        <begin position="175"/>
        <end position="236"/>
    </location>
</feature>
<dbReference type="STRING" id="1754190.A0A1Y2ATS6"/>
<dbReference type="OrthoDB" id="6375767at2759"/>
<dbReference type="Pfam" id="PF00626">
    <property type="entry name" value="Gelsolin"/>
    <property type="match status" value="3"/>
</dbReference>
<dbReference type="InterPro" id="IPR007123">
    <property type="entry name" value="Gelsolin-like_dom"/>
</dbReference>